<proteinExistence type="predicted"/>
<dbReference type="EMBL" id="GGEC01088289">
    <property type="protein sequence ID" value="MBX68773.1"/>
    <property type="molecule type" value="Transcribed_RNA"/>
</dbReference>
<reference evidence="1" key="1">
    <citation type="submission" date="2018-02" db="EMBL/GenBank/DDBJ databases">
        <title>Rhizophora mucronata_Transcriptome.</title>
        <authorList>
            <person name="Meera S.P."/>
            <person name="Sreeshan A."/>
            <person name="Augustine A."/>
        </authorList>
    </citation>
    <scope>NUCLEOTIDE SEQUENCE</scope>
    <source>
        <tissue evidence="1">Leaf</tissue>
    </source>
</reference>
<accession>A0A2P2QP67</accession>
<evidence type="ECO:0000313" key="1">
    <source>
        <dbReference type="EMBL" id="MBX68773.1"/>
    </source>
</evidence>
<sequence length="56" mass="6667">MKLSFSNELSKFPEKNELPKIPYYNLLKCKDSHDTTTSERKLERILIADFKVKQLH</sequence>
<organism evidence="1">
    <name type="scientific">Rhizophora mucronata</name>
    <name type="common">Asiatic mangrove</name>
    <dbReference type="NCBI Taxonomy" id="61149"/>
    <lineage>
        <taxon>Eukaryota</taxon>
        <taxon>Viridiplantae</taxon>
        <taxon>Streptophyta</taxon>
        <taxon>Embryophyta</taxon>
        <taxon>Tracheophyta</taxon>
        <taxon>Spermatophyta</taxon>
        <taxon>Magnoliopsida</taxon>
        <taxon>eudicotyledons</taxon>
        <taxon>Gunneridae</taxon>
        <taxon>Pentapetalae</taxon>
        <taxon>rosids</taxon>
        <taxon>fabids</taxon>
        <taxon>Malpighiales</taxon>
        <taxon>Rhizophoraceae</taxon>
        <taxon>Rhizophora</taxon>
    </lineage>
</organism>
<dbReference type="AlphaFoldDB" id="A0A2P2QP67"/>
<name>A0A2P2QP67_RHIMU</name>
<protein>
    <submittedName>
        <fullName evidence="1">Uncharacterized protein</fullName>
    </submittedName>
</protein>